<evidence type="ECO:0000313" key="3">
    <source>
        <dbReference type="EMBL" id="PIK18837.1"/>
    </source>
</evidence>
<feature type="compositionally biased region" description="Basic and acidic residues" evidence="1">
    <location>
        <begin position="276"/>
        <end position="286"/>
    </location>
</feature>
<accession>A0AAJ3VA31</accession>
<evidence type="ECO:0000313" key="4">
    <source>
        <dbReference type="Proteomes" id="UP000229111"/>
    </source>
</evidence>
<organism evidence="3 4">
    <name type="scientific">Prevotella intermedia</name>
    <dbReference type="NCBI Taxonomy" id="28131"/>
    <lineage>
        <taxon>Bacteria</taxon>
        <taxon>Pseudomonadati</taxon>
        <taxon>Bacteroidota</taxon>
        <taxon>Bacteroidia</taxon>
        <taxon>Bacteroidales</taxon>
        <taxon>Prevotellaceae</taxon>
        <taxon>Prevotella</taxon>
    </lineage>
</organism>
<dbReference type="Pfam" id="PF02498">
    <property type="entry name" value="Bro-N"/>
    <property type="match status" value="1"/>
</dbReference>
<proteinExistence type="predicted"/>
<dbReference type="AlphaFoldDB" id="A0AAJ3VA31"/>
<gene>
    <name evidence="3" type="ORF">CTI16_07040</name>
</gene>
<dbReference type="EMBL" id="PEKM01000001">
    <property type="protein sequence ID" value="PIK18837.1"/>
    <property type="molecule type" value="Genomic_DNA"/>
</dbReference>
<feature type="domain" description="Bro-N" evidence="2">
    <location>
        <begin position="16"/>
        <end position="113"/>
    </location>
</feature>
<protein>
    <submittedName>
        <fullName evidence="3">DNA damage-inducible protein D</fullName>
    </submittedName>
</protein>
<dbReference type="InterPro" id="IPR003497">
    <property type="entry name" value="BRO_N_domain"/>
</dbReference>
<dbReference type="NCBIfam" id="NF008573">
    <property type="entry name" value="PRK11525.1"/>
    <property type="match status" value="1"/>
</dbReference>
<name>A0AAJ3VA31_PREIN</name>
<comment type="caution">
    <text evidence="3">The sequence shown here is derived from an EMBL/GenBank/DDBJ whole genome shotgun (WGS) entry which is preliminary data.</text>
</comment>
<feature type="region of interest" description="Disordered" evidence="1">
    <location>
        <begin position="255"/>
        <end position="286"/>
    </location>
</feature>
<sequence length="286" mass="32844">MSTRLTKKTMSLFESIKHVDKNNIEYWTSRTLWKVLEYTEYRHFLPVIDKAKLACENSGQRIEDHFEDILEMVEIGSGAERSVDSVKLSRYACYLIVQNADPSKTIVAQGQTYFAIQTRIAEVQQMSEYQTLTDEEEKRLFLRTEMLKHNSLLASAAKDAGVIDNRDYAIFQNWGYKGLYGGMTANDIHLCKGLKKSQKILDHMGSTELAANLFRATQTEEKLRRENIKGKQHANKTHYEVGAKVRQTIKELGGTMPEELPMAESIKTVEKKKRKLLDSPKDKNDK</sequence>
<evidence type="ECO:0000256" key="1">
    <source>
        <dbReference type="SAM" id="MobiDB-lite"/>
    </source>
</evidence>
<reference evidence="3 4" key="1">
    <citation type="submission" date="2017-11" db="EMBL/GenBank/DDBJ databases">
        <title>Genome sequencing of Prevotella intermedia KCOM 1101.</title>
        <authorList>
            <person name="Kook J.-K."/>
            <person name="Park S.-N."/>
            <person name="Lim Y.K."/>
        </authorList>
    </citation>
    <scope>NUCLEOTIDE SEQUENCE [LARGE SCALE GENOMIC DNA]</scope>
    <source>
        <strain evidence="3 4">KCOM 1101</strain>
    </source>
</reference>
<dbReference type="RefSeq" id="WP_099891906.1">
    <property type="nucleotide sequence ID" value="NZ_PEKM01000001.1"/>
</dbReference>
<dbReference type="Proteomes" id="UP000229111">
    <property type="component" value="Unassembled WGS sequence"/>
</dbReference>
<evidence type="ECO:0000259" key="2">
    <source>
        <dbReference type="Pfam" id="PF02498"/>
    </source>
</evidence>